<dbReference type="Proteomes" id="UP000199691">
    <property type="component" value="Unassembled WGS sequence"/>
</dbReference>
<protein>
    <submittedName>
        <fullName evidence="1">Uncharacterized protein</fullName>
    </submittedName>
</protein>
<evidence type="ECO:0000313" key="2">
    <source>
        <dbReference type="Proteomes" id="UP000199691"/>
    </source>
</evidence>
<name>A0A1H0RW63_9PSEU</name>
<dbReference type="AlphaFoldDB" id="A0A1H0RW63"/>
<gene>
    <name evidence="1" type="ORF">SAMN05421507_107103</name>
</gene>
<keyword evidence="2" id="KW-1185">Reference proteome</keyword>
<evidence type="ECO:0000313" key="1">
    <source>
        <dbReference type="EMBL" id="SDP33609.1"/>
    </source>
</evidence>
<proteinExistence type="predicted"/>
<sequence>MLRAWESSGSKAGGLPPAEPLALRRASWSVCSGIIALNGTSPTGVRGVRLGISAQGLGQGAPDLIAARPEMITRCSEVREFAASFSPLRKKILPVD</sequence>
<organism evidence="1 2">
    <name type="scientific">Lentzea jiangxiensis</name>
    <dbReference type="NCBI Taxonomy" id="641025"/>
    <lineage>
        <taxon>Bacteria</taxon>
        <taxon>Bacillati</taxon>
        <taxon>Actinomycetota</taxon>
        <taxon>Actinomycetes</taxon>
        <taxon>Pseudonocardiales</taxon>
        <taxon>Pseudonocardiaceae</taxon>
        <taxon>Lentzea</taxon>
    </lineage>
</organism>
<dbReference type="EMBL" id="FNIX01000007">
    <property type="protein sequence ID" value="SDP33609.1"/>
    <property type="molecule type" value="Genomic_DNA"/>
</dbReference>
<dbReference type="STRING" id="641025.SAMN05421507_107103"/>
<accession>A0A1H0RW63</accession>
<reference evidence="2" key="1">
    <citation type="submission" date="2016-10" db="EMBL/GenBank/DDBJ databases">
        <authorList>
            <person name="Varghese N."/>
            <person name="Submissions S."/>
        </authorList>
    </citation>
    <scope>NUCLEOTIDE SEQUENCE [LARGE SCALE GENOMIC DNA]</scope>
    <source>
        <strain evidence="2">CGMCC 4.6609</strain>
    </source>
</reference>